<dbReference type="EMBL" id="JACHJS010000001">
    <property type="protein sequence ID" value="MBB4964199.1"/>
    <property type="molecule type" value="Genomic_DNA"/>
</dbReference>
<gene>
    <name evidence="1" type="ORF">F4559_001558</name>
</gene>
<dbReference type="RefSeq" id="WP_184667068.1">
    <property type="nucleotide sequence ID" value="NZ_BAABAI010000023.1"/>
</dbReference>
<sequence>MFDAGGGGGKVEFLAETVTGGAAGSALVGSQTKFSVDPAQARKLIDGLRAALDKLISLYDESGRLESTQPPGKDIYSGFAALAIRRAAGTEVGGYAWANMQAREALTKTIANIEAALAQYEATDGVAEQGMKG</sequence>
<name>A0A7W7T0A7_9PSEU</name>
<reference evidence="1 2" key="1">
    <citation type="submission" date="2020-08" db="EMBL/GenBank/DDBJ databases">
        <title>Sequencing the genomes of 1000 actinobacteria strains.</title>
        <authorList>
            <person name="Klenk H.-P."/>
        </authorList>
    </citation>
    <scope>NUCLEOTIDE SEQUENCE [LARGE SCALE GENOMIC DNA]</scope>
    <source>
        <strain evidence="1 2">DSM 45084</strain>
    </source>
</reference>
<dbReference type="Proteomes" id="UP000542674">
    <property type="component" value="Unassembled WGS sequence"/>
</dbReference>
<dbReference type="AlphaFoldDB" id="A0A7W7T0A7"/>
<comment type="caution">
    <text evidence="1">The sequence shown here is derived from an EMBL/GenBank/DDBJ whole genome shotgun (WGS) entry which is preliminary data.</text>
</comment>
<evidence type="ECO:0000313" key="1">
    <source>
        <dbReference type="EMBL" id="MBB4964199.1"/>
    </source>
</evidence>
<organism evidence="1 2">
    <name type="scientific">Saccharothrix violaceirubra</name>
    <dbReference type="NCBI Taxonomy" id="413306"/>
    <lineage>
        <taxon>Bacteria</taxon>
        <taxon>Bacillati</taxon>
        <taxon>Actinomycetota</taxon>
        <taxon>Actinomycetes</taxon>
        <taxon>Pseudonocardiales</taxon>
        <taxon>Pseudonocardiaceae</taxon>
        <taxon>Saccharothrix</taxon>
    </lineage>
</organism>
<protein>
    <recommendedName>
        <fullName evidence="3">PE family protein</fullName>
    </recommendedName>
</protein>
<evidence type="ECO:0000313" key="2">
    <source>
        <dbReference type="Proteomes" id="UP000542674"/>
    </source>
</evidence>
<evidence type="ECO:0008006" key="3">
    <source>
        <dbReference type="Google" id="ProtNLM"/>
    </source>
</evidence>
<keyword evidence="2" id="KW-1185">Reference proteome</keyword>
<accession>A0A7W7T0A7</accession>
<proteinExistence type="predicted"/>